<protein>
    <recommendedName>
        <fullName evidence="7">Transmembrane 9 superfamily member</fullName>
    </recommendedName>
</protein>
<feature type="signal peptide" evidence="7">
    <location>
        <begin position="1"/>
        <end position="19"/>
    </location>
</feature>
<dbReference type="PANTHER" id="PTHR10766">
    <property type="entry name" value="TRANSMEMBRANE 9 SUPERFAMILY PROTEIN"/>
    <property type="match status" value="1"/>
</dbReference>
<keyword evidence="6 7" id="KW-0472">Membrane</keyword>
<feature type="transmembrane region" description="Helical" evidence="7">
    <location>
        <begin position="401"/>
        <end position="422"/>
    </location>
</feature>
<evidence type="ECO:0000256" key="3">
    <source>
        <dbReference type="ARBA" id="ARBA00022692"/>
    </source>
</evidence>
<evidence type="ECO:0000256" key="5">
    <source>
        <dbReference type="ARBA" id="ARBA00022989"/>
    </source>
</evidence>
<feature type="transmembrane region" description="Helical" evidence="7">
    <location>
        <begin position="563"/>
        <end position="587"/>
    </location>
</feature>
<sequence length="633" mass="71749">MNFHAVVIAVALFAAVGRAWYIPGVSPQSYSTEEALDVKVNALTSNQGVMPFPFYSFKNCAPSKDRIKALKKKENIGELLWGDQIEPSVFDIRMNRNVTCRKLCDTLTYTEAEMKVLSKLIEQQYRGNLIMDNLPVAQETHAGPRLPKLLIGYPLGVSAKLAPKKQALINNHLHFKILYHEPEEMFNENNAEPAYRVVGFYVSAHSLKYTNPAEQCVESKSFEPEAMEPLPTTANEVTWSYSVSFIEEPNLPWATRWDLYLKGGEHDDRIHWFAIINSLLVVVFLSTMVAMIMLRLLHKDLNRYNNPENPNEAQEETGWKLVHADVCRPPSHPALLAAVVGSGSQLLCMAGLTLAFACLGFLSPSNRGALLTAIILLYVLLGSYCGYVSARMCKLFDVQSWRNAFLAGVLLPGFVFLVYFLLNLVQWYKHASSAIRFTTLLLLFALWLCVSLPLVIVGAAVGYRRETITMPTRVSAFPRLVPQQQWYLQTWFVVLATGVMPFGAAFIELVYILSSFWQGRVYYVFGFLALVFVILVITCAEVTIVMVYFQLCYENYHWWWRAFFMPATGGLHLYLYSIYYLFTVLAIRQPTSLMLYLGYMLLISTLFGLGCGTVGFVSTFQFVRVIYGRIKID</sequence>
<dbReference type="AlphaFoldDB" id="A0A7S1LP20"/>
<feature type="chain" id="PRO_5031589797" description="Transmembrane 9 superfamily member" evidence="7">
    <location>
        <begin position="20"/>
        <end position="633"/>
    </location>
</feature>
<feature type="transmembrane region" description="Helical" evidence="7">
    <location>
        <begin position="335"/>
        <end position="362"/>
    </location>
</feature>
<feature type="transmembrane region" description="Helical" evidence="7">
    <location>
        <begin position="434"/>
        <end position="463"/>
    </location>
</feature>
<dbReference type="GO" id="GO:0005737">
    <property type="term" value="C:cytoplasm"/>
    <property type="evidence" value="ECO:0007669"/>
    <property type="project" value="UniProtKB-ARBA"/>
</dbReference>
<name>A0A7S1LP20_NEODS</name>
<keyword evidence="5 7" id="KW-1133">Transmembrane helix</keyword>
<organism evidence="8">
    <name type="scientific">Neobodo designis</name>
    <name type="common">Flagellated protozoan</name>
    <name type="synonym">Bodo designis</name>
    <dbReference type="NCBI Taxonomy" id="312471"/>
    <lineage>
        <taxon>Eukaryota</taxon>
        <taxon>Discoba</taxon>
        <taxon>Euglenozoa</taxon>
        <taxon>Kinetoplastea</taxon>
        <taxon>Metakinetoplastina</taxon>
        <taxon>Neobodonida</taxon>
        <taxon>Neobodo</taxon>
    </lineage>
</organism>
<gene>
    <name evidence="8" type="ORF">NDES1114_LOCUS11486</name>
</gene>
<dbReference type="GO" id="GO:0016020">
    <property type="term" value="C:membrane"/>
    <property type="evidence" value="ECO:0007669"/>
    <property type="project" value="UniProtKB-SubCell"/>
</dbReference>
<comment type="subcellular location">
    <subcellularLocation>
        <location evidence="1">Membrane</location>
        <topology evidence="1">Multi-pass membrane protein</topology>
    </subcellularLocation>
</comment>
<dbReference type="InterPro" id="IPR004240">
    <property type="entry name" value="EMP70"/>
</dbReference>
<keyword evidence="3 7" id="KW-0812">Transmembrane</keyword>
<proteinExistence type="inferred from homology"/>
<feature type="transmembrane region" description="Helical" evidence="7">
    <location>
        <begin position="368"/>
        <end position="389"/>
    </location>
</feature>
<accession>A0A7S1LP20</accession>
<evidence type="ECO:0000256" key="1">
    <source>
        <dbReference type="ARBA" id="ARBA00004141"/>
    </source>
</evidence>
<feature type="transmembrane region" description="Helical" evidence="7">
    <location>
        <begin position="523"/>
        <end position="551"/>
    </location>
</feature>
<reference evidence="8" key="1">
    <citation type="submission" date="2021-01" db="EMBL/GenBank/DDBJ databases">
        <authorList>
            <person name="Corre E."/>
            <person name="Pelletier E."/>
            <person name="Niang G."/>
            <person name="Scheremetjew M."/>
            <person name="Finn R."/>
            <person name="Kale V."/>
            <person name="Holt S."/>
            <person name="Cochrane G."/>
            <person name="Meng A."/>
            <person name="Brown T."/>
            <person name="Cohen L."/>
        </authorList>
    </citation>
    <scope>NUCLEOTIDE SEQUENCE</scope>
    <source>
        <strain evidence="8">CCAP 1951/1</strain>
    </source>
</reference>
<evidence type="ECO:0000256" key="6">
    <source>
        <dbReference type="ARBA" id="ARBA00023136"/>
    </source>
</evidence>
<evidence type="ECO:0000256" key="4">
    <source>
        <dbReference type="ARBA" id="ARBA00022729"/>
    </source>
</evidence>
<feature type="transmembrane region" description="Helical" evidence="7">
    <location>
        <begin position="491"/>
        <end position="517"/>
    </location>
</feature>
<evidence type="ECO:0000313" key="8">
    <source>
        <dbReference type="EMBL" id="CAD9109578.1"/>
    </source>
</evidence>
<comment type="similarity">
    <text evidence="2 7">Belongs to the nonaspanin (TM9SF) (TC 9.A.2) family.</text>
</comment>
<dbReference type="Pfam" id="PF02990">
    <property type="entry name" value="EMP70"/>
    <property type="match status" value="1"/>
</dbReference>
<evidence type="ECO:0000256" key="7">
    <source>
        <dbReference type="RuleBase" id="RU363079"/>
    </source>
</evidence>
<keyword evidence="4 7" id="KW-0732">Signal</keyword>
<feature type="transmembrane region" description="Helical" evidence="7">
    <location>
        <begin position="599"/>
        <end position="623"/>
    </location>
</feature>
<dbReference type="PANTHER" id="PTHR10766:SF111">
    <property type="entry name" value="TRANSMEMBRANE 9 SUPERFAMILY MEMBER 2"/>
    <property type="match status" value="1"/>
</dbReference>
<evidence type="ECO:0000256" key="2">
    <source>
        <dbReference type="ARBA" id="ARBA00005227"/>
    </source>
</evidence>
<dbReference type="GO" id="GO:0072657">
    <property type="term" value="P:protein localization to membrane"/>
    <property type="evidence" value="ECO:0007669"/>
    <property type="project" value="TreeGrafter"/>
</dbReference>
<dbReference type="EMBL" id="HBGF01017477">
    <property type="protein sequence ID" value="CAD9109578.1"/>
    <property type="molecule type" value="Transcribed_RNA"/>
</dbReference>
<feature type="transmembrane region" description="Helical" evidence="7">
    <location>
        <begin position="270"/>
        <end position="294"/>
    </location>
</feature>